<dbReference type="InterPro" id="IPR000757">
    <property type="entry name" value="Beta-glucanase-like"/>
</dbReference>
<dbReference type="PANTHER" id="PTHR10963:SF24">
    <property type="entry name" value="GLYCOSIDASE C21B10.07-RELATED"/>
    <property type="match status" value="1"/>
</dbReference>
<dbReference type="Pfam" id="PF26113">
    <property type="entry name" value="GH16_XgeA"/>
    <property type="match status" value="1"/>
</dbReference>
<accession>A0A6A6E8J8</accession>
<dbReference type="PANTHER" id="PTHR10963">
    <property type="entry name" value="GLYCOSYL HYDROLASE-RELATED"/>
    <property type="match status" value="1"/>
</dbReference>
<dbReference type="EMBL" id="ML994628">
    <property type="protein sequence ID" value="KAF2186909.1"/>
    <property type="molecule type" value="Genomic_DNA"/>
</dbReference>
<evidence type="ECO:0000259" key="1">
    <source>
        <dbReference type="PROSITE" id="PS51762"/>
    </source>
</evidence>
<evidence type="ECO:0000313" key="3">
    <source>
        <dbReference type="Proteomes" id="UP000800200"/>
    </source>
</evidence>
<protein>
    <submittedName>
        <fullName evidence="2">Glycoside hydrolase family 16 protein</fullName>
    </submittedName>
</protein>
<dbReference type="InterPro" id="IPR050546">
    <property type="entry name" value="Glycosyl_Hydrlase_16"/>
</dbReference>
<gene>
    <name evidence="2" type="ORF">K469DRAFT_532906</name>
</gene>
<dbReference type="Gene3D" id="2.60.120.200">
    <property type="match status" value="1"/>
</dbReference>
<organism evidence="2 3">
    <name type="scientific">Zopfia rhizophila CBS 207.26</name>
    <dbReference type="NCBI Taxonomy" id="1314779"/>
    <lineage>
        <taxon>Eukaryota</taxon>
        <taxon>Fungi</taxon>
        <taxon>Dikarya</taxon>
        <taxon>Ascomycota</taxon>
        <taxon>Pezizomycotina</taxon>
        <taxon>Dothideomycetes</taxon>
        <taxon>Dothideomycetes incertae sedis</taxon>
        <taxon>Zopfiaceae</taxon>
        <taxon>Zopfia</taxon>
    </lineage>
</organism>
<dbReference type="GO" id="GO:0004553">
    <property type="term" value="F:hydrolase activity, hydrolyzing O-glycosyl compounds"/>
    <property type="evidence" value="ECO:0007669"/>
    <property type="project" value="InterPro"/>
</dbReference>
<dbReference type="PROSITE" id="PS51762">
    <property type="entry name" value="GH16_2"/>
    <property type="match status" value="1"/>
</dbReference>
<dbReference type="OrthoDB" id="192832at2759"/>
<dbReference type="GO" id="GO:0009251">
    <property type="term" value="P:glucan catabolic process"/>
    <property type="evidence" value="ECO:0007669"/>
    <property type="project" value="TreeGrafter"/>
</dbReference>
<reference evidence="2" key="1">
    <citation type="journal article" date="2020" name="Stud. Mycol.">
        <title>101 Dothideomycetes genomes: a test case for predicting lifestyles and emergence of pathogens.</title>
        <authorList>
            <person name="Haridas S."/>
            <person name="Albert R."/>
            <person name="Binder M."/>
            <person name="Bloem J."/>
            <person name="Labutti K."/>
            <person name="Salamov A."/>
            <person name="Andreopoulos B."/>
            <person name="Baker S."/>
            <person name="Barry K."/>
            <person name="Bills G."/>
            <person name="Bluhm B."/>
            <person name="Cannon C."/>
            <person name="Castanera R."/>
            <person name="Culley D."/>
            <person name="Daum C."/>
            <person name="Ezra D."/>
            <person name="Gonzalez J."/>
            <person name="Henrissat B."/>
            <person name="Kuo A."/>
            <person name="Liang C."/>
            <person name="Lipzen A."/>
            <person name="Lutzoni F."/>
            <person name="Magnuson J."/>
            <person name="Mondo S."/>
            <person name="Nolan M."/>
            <person name="Ohm R."/>
            <person name="Pangilinan J."/>
            <person name="Park H.-J."/>
            <person name="Ramirez L."/>
            <person name="Alfaro M."/>
            <person name="Sun H."/>
            <person name="Tritt A."/>
            <person name="Yoshinaga Y."/>
            <person name="Zwiers L.-H."/>
            <person name="Turgeon B."/>
            <person name="Goodwin S."/>
            <person name="Spatafora J."/>
            <person name="Crous P."/>
            <person name="Grigoriev I."/>
        </authorList>
    </citation>
    <scope>NUCLEOTIDE SEQUENCE</scope>
    <source>
        <strain evidence="2">CBS 207.26</strain>
    </source>
</reference>
<sequence length="310" mass="34611">SLFAPIVSQQYRLIQSYTLQNFFEEFKIFTVCKGPTDGFVQYVPYSSTVSTGLIGNTSDLIYLGVDHNDIYDPHGIGRPSVRLESKMTFAEGLFVLGLTHLPTGCGTWPAWWSVGLGDWPEDGEIDVIEGSNDGTRNVAALHAAGDCIVPGDVSQTAIWKNTDCNANHRRMRDDIPGYSLMQLEVYTMEWTRESIKIWFFPSALIPYSLTFPSSYYPSYSHTDLSTWAPPSASFSGPYSFSFGDKFFNHTIVIDITFCGGWAGGSYGKTIPICPKLEGASAQDSCKTFVENNRQAFVEAYWGIRSHRVWQ</sequence>
<feature type="non-terminal residue" evidence="2">
    <location>
        <position position="310"/>
    </location>
</feature>
<keyword evidence="2" id="KW-0378">Hydrolase</keyword>
<keyword evidence="3" id="KW-1185">Reference proteome</keyword>
<dbReference type="Proteomes" id="UP000800200">
    <property type="component" value="Unassembled WGS sequence"/>
</dbReference>
<dbReference type="AlphaFoldDB" id="A0A6A6E8J8"/>
<name>A0A6A6E8J8_9PEZI</name>
<proteinExistence type="predicted"/>
<dbReference type="SUPFAM" id="SSF49899">
    <property type="entry name" value="Concanavalin A-like lectins/glucanases"/>
    <property type="match status" value="1"/>
</dbReference>
<feature type="domain" description="GH16" evidence="1">
    <location>
        <begin position="1"/>
        <end position="264"/>
    </location>
</feature>
<evidence type="ECO:0000313" key="2">
    <source>
        <dbReference type="EMBL" id="KAF2186909.1"/>
    </source>
</evidence>
<feature type="non-terminal residue" evidence="2">
    <location>
        <position position="1"/>
    </location>
</feature>
<dbReference type="InterPro" id="IPR013320">
    <property type="entry name" value="ConA-like_dom_sf"/>
</dbReference>